<name>X0WVF2_9ZZZZ</name>
<feature type="non-terminal residue" evidence="1">
    <location>
        <position position="62"/>
    </location>
</feature>
<reference evidence="1" key="1">
    <citation type="journal article" date="2014" name="Front. Microbiol.">
        <title>High frequency of phylogenetically diverse reductive dehalogenase-homologous genes in deep subseafloor sedimentary metagenomes.</title>
        <authorList>
            <person name="Kawai M."/>
            <person name="Futagami T."/>
            <person name="Toyoda A."/>
            <person name="Takaki Y."/>
            <person name="Nishi S."/>
            <person name="Hori S."/>
            <person name="Arai W."/>
            <person name="Tsubouchi T."/>
            <person name="Morono Y."/>
            <person name="Uchiyama I."/>
            <person name="Ito T."/>
            <person name="Fujiyama A."/>
            <person name="Inagaki F."/>
            <person name="Takami H."/>
        </authorList>
    </citation>
    <scope>NUCLEOTIDE SEQUENCE</scope>
    <source>
        <strain evidence="1">Expedition CK06-06</strain>
    </source>
</reference>
<comment type="caution">
    <text evidence="1">The sequence shown here is derived from an EMBL/GenBank/DDBJ whole genome shotgun (WGS) entry which is preliminary data.</text>
</comment>
<evidence type="ECO:0000313" key="1">
    <source>
        <dbReference type="EMBL" id="GAG27187.1"/>
    </source>
</evidence>
<organism evidence="1">
    <name type="scientific">marine sediment metagenome</name>
    <dbReference type="NCBI Taxonomy" id="412755"/>
    <lineage>
        <taxon>unclassified sequences</taxon>
        <taxon>metagenomes</taxon>
        <taxon>ecological metagenomes</taxon>
    </lineage>
</organism>
<gene>
    <name evidence="1" type="ORF">S01H1_50140</name>
</gene>
<accession>X0WVF2</accession>
<proteinExistence type="predicted"/>
<dbReference type="AlphaFoldDB" id="X0WVF2"/>
<sequence>MDKGDFLYIVRNSIFDNPEWMEDTIKICSKAVLDKIQEERRVNVSVQTSLLMLQQKQFGKLD</sequence>
<protein>
    <submittedName>
        <fullName evidence="1">Uncharacterized protein</fullName>
    </submittedName>
</protein>
<dbReference type="EMBL" id="BARS01032291">
    <property type="protein sequence ID" value="GAG27187.1"/>
    <property type="molecule type" value="Genomic_DNA"/>
</dbReference>